<proteinExistence type="predicted"/>
<evidence type="ECO:0000313" key="2">
    <source>
        <dbReference type="EMBL" id="MFC3143837.1"/>
    </source>
</evidence>
<evidence type="ECO:0000313" key="3">
    <source>
        <dbReference type="Proteomes" id="UP001595632"/>
    </source>
</evidence>
<feature type="signal peptide" evidence="1">
    <location>
        <begin position="1"/>
        <end position="25"/>
    </location>
</feature>
<keyword evidence="3" id="KW-1185">Reference proteome</keyword>
<sequence>MSRPTRTRSGAVLSMLCAAALPAAAQAEGSVFEVSCTAATLCDAAGACAADATALEFTVAPVSQDGSLRTFEVVMDGETFEARQDGVQGPFVWDDKVLVPMGGQSALLVRQSDTPDALFLTCDGLG</sequence>
<gene>
    <name evidence="2" type="ORF">ACFOGP_14040</name>
</gene>
<evidence type="ECO:0008006" key="4">
    <source>
        <dbReference type="Google" id="ProtNLM"/>
    </source>
</evidence>
<organism evidence="2 3">
    <name type="scientific">Psychromarinibacter halotolerans</name>
    <dbReference type="NCBI Taxonomy" id="1775175"/>
    <lineage>
        <taxon>Bacteria</taxon>
        <taxon>Pseudomonadati</taxon>
        <taxon>Pseudomonadota</taxon>
        <taxon>Alphaproteobacteria</taxon>
        <taxon>Rhodobacterales</taxon>
        <taxon>Paracoccaceae</taxon>
        <taxon>Psychromarinibacter</taxon>
    </lineage>
</organism>
<dbReference type="Proteomes" id="UP001595632">
    <property type="component" value="Unassembled WGS sequence"/>
</dbReference>
<dbReference type="RefSeq" id="WP_275631109.1">
    <property type="nucleotide sequence ID" value="NZ_JARGYD010000001.1"/>
</dbReference>
<reference evidence="3" key="1">
    <citation type="journal article" date="2019" name="Int. J. Syst. Evol. Microbiol.">
        <title>The Global Catalogue of Microorganisms (GCM) 10K type strain sequencing project: providing services to taxonomists for standard genome sequencing and annotation.</title>
        <authorList>
            <consortium name="The Broad Institute Genomics Platform"/>
            <consortium name="The Broad Institute Genome Sequencing Center for Infectious Disease"/>
            <person name="Wu L."/>
            <person name="Ma J."/>
        </authorList>
    </citation>
    <scope>NUCLEOTIDE SEQUENCE [LARGE SCALE GENOMIC DNA]</scope>
    <source>
        <strain evidence="3">KCTC 52366</strain>
    </source>
</reference>
<feature type="chain" id="PRO_5046634066" description="C-type lysozyme inhibitor domain-containing protein" evidence="1">
    <location>
        <begin position="26"/>
        <end position="126"/>
    </location>
</feature>
<dbReference type="EMBL" id="JBHRTB010000010">
    <property type="protein sequence ID" value="MFC3143837.1"/>
    <property type="molecule type" value="Genomic_DNA"/>
</dbReference>
<accession>A0ABV7GR56</accession>
<comment type="caution">
    <text evidence="2">The sequence shown here is derived from an EMBL/GenBank/DDBJ whole genome shotgun (WGS) entry which is preliminary data.</text>
</comment>
<protein>
    <recommendedName>
        <fullName evidence="4">C-type lysozyme inhibitor domain-containing protein</fullName>
    </recommendedName>
</protein>
<evidence type="ECO:0000256" key="1">
    <source>
        <dbReference type="SAM" id="SignalP"/>
    </source>
</evidence>
<name>A0ABV7GR56_9RHOB</name>
<keyword evidence="1" id="KW-0732">Signal</keyword>